<dbReference type="InterPro" id="IPR044730">
    <property type="entry name" value="RNase_H-like_dom_plant"/>
</dbReference>
<feature type="domain" description="RNase H type-1" evidence="1">
    <location>
        <begin position="2"/>
        <end position="72"/>
    </location>
</feature>
<dbReference type="AlphaFoldDB" id="A0A1J3DDY9"/>
<dbReference type="InterPro" id="IPR052929">
    <property type="entry name" value="RNase_H-like_EbsB-rel"/>
</dbReference>
<evidence type="ECO:0000259" key="1">
    <source>
        <dbReference type="Pfam" id="PF13456"/>
    </source>
</evidence>
<reference evidence="2" key="1">
    <citation type="submission" date="2016-07" db="EMBL/GenBank/DDBJ databases">
        <title>De novo transcriptome assembly of four accessions of the metal hyperaccumulator plant Noccaea caerulescens.</title>
        <authorList>
            <person name="Blande D."/>
            <person name="Halimaa P."/>
            <person name="Tervahauta A.I."/>
            <person name="Aarts M.G."/>
            <person name="Karenlampi S.O."/>
        </authorList>
    </citation>
    <scope>NUCLEOTIDE SEQUENCE</scope>
</reference>
<dbReference type="GO" id="GO:0004523">
    <property type="term" value="F:RNA-DNA hybrid ribonuclease activity"/>
    <property type="evidence" value="ECO:0007669"/>
    <property type="project" value="InterPro"/>
</dbReference>
<dbReference type="CDD" id="cd06222">
    <property type="entry name" value="RNase_H_like"/>
    <property type="match status" value="1"/>
</dbReference>
<protein>
    <recommendedName>
        <fullName evidence="1">RNase H type-1 domain-containing protein</fullName>
    </recommendedName>
</protein>
<proteinExistence type="predicted"/>
<dbReference type="InterPro" id="IPR036397">
    <property type="entry name" value="RNaseH_sf"/>
</dbReference>
<dbReference type="InterPro" id="IPR002156">
    <property type="entry name" value="RNaseH_domain"/>
</dbReference>
<gene>
    <name evidence="2" type="ORF">GA_TR9732_c2_g1_i1_g.30903</name>
</gene>
<accession>A0A1J3DDY9</accession>
<dbReference type="Gene3D" id="3.30.420.10">
    <property type="entry name" value="Ribonuclease H-like superfamily/Ribonuclease H"/>
    <property type="match status" value="1"/>
</dbReference>
<dbReference type="PANTHER" id="PTHR47074:SF11">
    <property type="entry name" value="REVERSE TRANSCRIPTASE-LIKE PROTEIN"/>
    <property type="match status" value="1"/>
</dbReference>
<evidence type="ECO:0000313" key="2">
    <source>
        <dbReference type="EMBL" id="JAU18234.1"/>
    </source>
</evidence>
<dbReference type="Pfam" id="PF13456">
    <property type="entry name" value="RVT_3"/>
    <property type="match status" value="1"/>
</dbReference>
<dbReference type="EMBL" id="GEVI01014086">
    <property type="protein sequence ID" value="JAU18234.1"/>
    <property type="molecule type" value="Transcribed_RNA"/>
</dbReference>
<organism evidence="2">
    <name type="scientific">Noccaea caerulescens</name>
    <name type="common">Alpine penny-cress</name>
    <name type="synonym">Thlaspi caerulescens</name>
    <dbReference type="NCBI Taxonomy" id="107243"/>
    <lineage>
        <taxon>Eukaryota</taxon>
        <taxon>Viridiplantae</taxon>
        <taxon>Streptophyta</taxon>
        <taxon>Embryophyta</taxon>
        <taxon>Tracheophyta</taxon>
        <taxon>Spermatophyta</taxon>
        <taxon>Magnoliopsida</taxon>
        <taxon>eudicotyledons</taxon>
        <taxon>Gunneridae</taxon>
        <taxon>Pentapetalae</taxon>
        <taxon>rosids</taxon>
        <taxon>malvids</taxon>
        <taxon>Brassicales</taxon>
        <taxon>Brassicaceae</taxon>
        <taxon>Coluteocarpeae</taxon>
        <taxon>Noccaea</taxon>
    </lineage>
</organism>
<sequence>MTEALAIRSALNHALEEGFTSLHLKSDARDLIRALNSQEKIKEIYGLLFDIHALASMFSSIEFSFIPRSGNSQFLSIVGLYGRISQGPDLRRKEDWGSGKSRASMTPFLQKSCGRLLPVMIMSST</sequence>
<name>A0A1J3DDY9_NOCCA</name>
<dbReference type="PANTHER" id="PTHR47074">
    <property type="entry name" value="BNAC02G40300D PROTEIN"/>
    <property type="match status" value="1"/>
</dbReference>
<dbReference type="GO" id="GO:0003676">
    <property type="term" value="F:nucleic acid binding"/>
    <property type="evidence" value="ECO:0007669"/>
    <property type="project" value="InterPro"/>
</dbReference>